<dbReference type="GeneID" id="28961852"/>
<dbReference type="RefSeq" id="XP_018252569.1">
    <property type="nucleotide sequence ID" value="XM_018401475.1"/>
</dbReference>
<dbReference type="VEuPathDB" id="FungiDB:FOXG_21146"/>
<reference evidence="1" key="2">
    <citation type="journal article" date="2010" name="Nature">
        <title>Comparative genomics reveals mobile pathogenicity chromosomes in Fusarium.</title>
        <authorList>
            <person name="Ma L.J."/>
            <person name="van der Does H.C."/>
            <person name="Borkovich K.A."/>
            <person name="Coleman J.J."/>
            <person name="Daboussi M.J."/>
            <person name="Di Pietro A."/>
            <person name="Dufresne M."/>
            <person name="Freitag M."/>
            <person name="Grabherr M."/>
            <person name="Henrissat B."/>
            <person name="Houterman P.M."/>
            <person name="Kang S."/>
            <person name="Shim W.B."/>
            <person name="Woloshuk C."/>
            <person name="Xie X."/>
            <person name="Xu J.R."/>
            <person name="Antoniw J."/>
            <person name="Baker S.E."/>
            <person name="Bluhm B.H."/>
            <person name="Breakspear A."/>
            <person name="Brown D.W."/>
            <person name="Butchko R.A."/>
            <person name="Chapman S."/>
            <person name="Coulson R."/>
            <person name="Coutinho P.M."/>
            <person name="Danchin E.G."/>
            <person name="Diener A."/>
            <person name="Gale L.R."/>
            <person name="Gardiner D.M."/>
            <person name="Goff S."/>
            <person name="Hammond-Kosack K.E."/>
            <person name="Hilburn K."/>
            <person name="Hua-Van A."/>
            <person name="Jonkers W."/>
            <person name="Kazan K."/>
            <person name="Kodira C.D."/>
            <person name="Koehrsen M."/>
            <person name="Kumar L."/>
            <person name="Lee Y.H."/>
            <person name="Li L."/>
            <person name="Manners J.M."/>
            <person name="Miranda-Saavedra D."/>
            <person name="Mukherjee M."/>
            <person name="Park G."/>
            <person name="Park J."/>
            <person name="Park S.Y."/>
            <person name="Proctor R.H."/>
            <person name="Regev A."/>
            <person name="Ruiz-Roldan M.C."/>
            <person name="Sain D."/>
            <person name="Sakthikumar S."/>
            <person name="Sykes S."/>
            <person name="Schwartz D.C."/>
            <person name="Turgeon B.G."/>
            <person name="Wapinski I."/>
            <person name="Yoder O."/>
            <person name="Young S."/>
            <person name="Zeng Q."/>
            <person name="Zhou S."/>
            <person name="Galagan J."/>
            <person name="Cuomo C.A."/>
            <person name="Kistler H.C."/>
            <person name="Rep M."/>
        </authorList>
    </citation>
    <scope>NUCLEOTIDE SEQUENCE [LARGE SCALE GENOMIC DNA]</scope>
    <source>
        <strain evidence="1">4287</strain>
    </source>
</reference>
<accession>A0A0J9VU53</accession>
<dbReference type="EMBL" id="DS231714">
    <property type="protein sequence ID" value="KNB14524.1"/>
    <property type="molecule type" value="Genomic_DNA"/>
</dbReference>
<gene>
    <name evidence="1" type="ORF">FOXG_21146</name>
</gene>
<name>A0A0J9VU53_FUSO4</name>
<dbReference type="Proteomes" id="UP000009097">
    <property type="component" value="Unassembled WGS sequence"/>
</dbReference>
<proteinExistence type="predicted"/>
<evidence type="ECO:0000313" key="1">
    <source>
        <dbReference type="EMBL" id="KNB14524.1"/>
    </source>
</evidence>
<evidence type="ECO:0000313" key="2">
    <source>
        <dbReference type="Proteomes" id="UP000009097"/>
    </source>
</evidence>
<dbReference type="AlphaFoldDB" id="A0A0J9VU53"/>
<sequence>MSDEASPSDRGGLLYTVFLRLSPNANTNVDLIQNALMSNDLSP</sequence>
<reference evidence="1" key="1">
    <citation type="submission" date="2007-04" db="EMBL/GenBank/DDBJ databases">
        <authorList>
            <consortium name="The Broad Institute Genome Sequencing Platform"/>
            <person name="Birren B."/>
            <person name="Lander E."/>
            <person name="Galagan J."/>
            <person name="Nusbaum C."/>
            <person name="Devon K."/>
            <person name="Ma L.-J."/>
            <person name="Jaffe D."/>
            <person name="Butler J."/>
            <person name="Alvarez P."/>
            <person name="Gnerre S."/>
            <person name="Grabherr M."/>
            <person name="Kleber M."/>
            <person name="Mauceli E."/>
            <person name="Brockman W."/>
            <person name="MacCallum I.A."/>
            <person name="Young S."/>
            <person name="LaButti K."/>
            <person name="DeCaprio D."/>
            <person name="Crawford M."/>
            <person name="Koehrsen M."/>
            <person name="Engels R."/>
            <person name="Montgomery P."/>
            <person name="Pearson M."/>
            <person name="Howarth C."/>
            <person name="Larson L."/>
            <person name="White J."/>
            <person name="O'Leary S."/>
            <person name="Kodira C."/>
            <person name="Zeng Q."/>
            <person name="Yandava C."/>
            <person name="Alvarado L."/>
            <person name="Kistler C."/>
            <person name="Shim W.-B."/>
            <person name="Kang S."/>
            <person name="Woloshuk C."/>
        </authorList>
    </citation>
    <scope>NUCLEOTIDE SEQUENCE</scope>
    <source>
        <strain evidence="1">4287</strain>
    </source>
</reference>
<protein>
    <submittedName>
        <fullName evidence="1">Uncharacterized protein</fullName>
    </submittedName>
</protein>
<organism evidence="1 2">
    <name type="scientific">Fusarium oxysporum f. sp. lycopersici (strain 4287 / CBS 123668 / FGSC 9935 / NRRL 34936)</name>
    <name type="common">Fusarium vascular wilt of tomato</name>
    <dbReference type="NCBI Taxonomy" id="426428"/>
    <lineage>
        <taxon>Eukaryota</taxon>
        <taxon>Fungi</taxon>
        <taxon>Dikarya</taxon>
        <taxon>Ascomycota</taxon>
        <taxon>Pezizomycotina</taxon>
        <taxon>Sordariomycetes</taxon>
        <taxon>Hypocreomycetidae</taxon>
        <taxon>Hypocreales</taxon>
        <taxon>Nectriaceae</taxon>
        <taxon>Fusarium</taxon>
        <taxon>Fusarium oxysporum species complex</taxon>
    </lineage>
</organism>
<dbReference type="KEGG" id="fox:FOXG_21146"/>